<evidence type="ECO:0000256" key="1">
    <source>
        <dbReference type="SAM" id="Phobius"/>
    </source>
</evidence>
<evidence type="ECO:0000313" key="2">
    <source>
        <dbReference type="EMBL" id="MBN8660551.1"/>
    </source>
</evidence>
<accession>A0A8J7PCL5</accession>
<proteinExistence type="predicted"/>
<comment type="caution">
    <text evidence="2">The sequence shown here is derived from an EMBL/GenBank/DDBJ whole genome shotgun (WGS) entry which is preliminary data.</text>
</comment>
<organism evidence="2 3">
    <name type="scientific">Candidatus Obscuribacter phosphatis</name>
    <dbReference type="NCBI Taxonomy" id="1906157"/>
    <lineage>
        <taxon>Bacteria</taxon>
        <taxon>Bacillati</taxon>
        <taxon>Candidatus Melainabacteria</taxon>
        <taxon>Candidatus Obscuribacterales</taxon>
        <taxon>Candidatus Obscuribacteraceae</taxon>
        <taxon>Candidatus Obscuribacter</taxon>
    </lineage>
</organism>
<dbReference type="Gene3D" id="1.25.40.10">
    <property type="entry name" value="Tetratricopeptide repeat domain"/>
    <property type="match status" value="1"/>
</dbReference>
<gene>
    <name evidence="2" type="ORF">J0M35_09330</name>
</gene>
<dbReference type="EMBL" id="JAFLCK010000011">
    <property type="protein sequence ID" value="MBN8660551.1"/>
    <property type="molecule type" value="Genomic_DNA"/>
</dbReference>
<evidence type="ECO:0000313" key="3">
    <source>
        <dbReference type="Proteomes" id="UP000664277"/>
    </source>
</evidence>
<dbReference type="InterPro" id="IPR011990">
    <property type="entry name" value="TPR-like_helical_dom_sf"/>
</dbReference>
<name>A0A8J7PCL5_9BACT</name>
<dbReference type="Proteomes" id="UP000664277">
    <property type="component" value="Unassembled WGS sequence"/>
</dbReference>
<protein>
    <submittedName>
        <fullName evidence="2">Uncharacterized protein</fullName>
    </submittedName>
</protein>
<reference evidence="2" key="1">
    <citation type="submission" date="2021-02" db="EMBL/GenBank/DDBJ databases">
        <title>Genome-Resolved Metagenomics of a Microbial Community Performing Photosynthetic Biological Nutrient Removal.</title>
        <authorList>
            <person name="Mcdaniel E.A."/>
        </authorList>
    </citation>
    <scope>NUCLEOTIDE SEQUENCE</scope>
    <source>
        <strain evidence="2">UWPOB_OBS1</strain>
    </source>
</reference>
<dbReference type="AlphaFoldDB" id="A0A8J7PCL5"/>
<keyword evidence="1" id="KW-0472">Membrane</keyword>
<sequence length="285" mass="31658">MAKSREVKYVPRQPQAKAEMPKLPEMIDSQNKTCDQVFWGVLIGGEALALVMIYFGGKNLAEALSAEPNWGVITMAALLIIFGLITAIGTFRASLVMAVMTAARTMSFEACRQYCMKAVKARAFIPGGVAWAIQTLLEFMVQKGEFDQVIEVGEREYNAALAKNPKEYGFGSVCACVGTAYSMKQDFHKAVDWLEKAGGQYKDMFASLEKGNKTAKIPGGADNVYLRYAETMLALSGSYLRLNDKRNAKEKVSMVYELTKKVKDGPEKETILKRAQEIGKYLKHW</sequence>
<keyword evidence="1" id="KW-0812">Transmembrane</keyword>
<feature type="transmembrane region" description="Helical" evidence="1">
    <location>
        <begin position="69"/>
        <end position="91"/>
    </location>
</feature>
<feature type="transmembrane region" description="Helical" evidence="1">
    <location>
        <begin position="37"/>
        <end position="57"/>
    </location>
</feature>
<keyword evidence="1" id="KW-1133">Transmembrane helix</keyword>